<dbReference type="EMBL" id="JAMKPW020000036">
    <property type="protein sequence ID" value="KAK8201384.1"/>
    <property type="molecule type" value="Genomic_DNA"/>
</dbReference>
<protein>
    <submittedName>
        <fullName evidence="1">Uncharacterized protein</fullName>
    </submittedName>
</protein>
<dbReference type="Proteomes" id="UP001320706">
    <property type="component" value="Unassembled WGS sequence"/>
</dbReference>
<organism evidence="1 2">
    <name type="scientific">Zalaria obscura</name>
    <dbReference type="NCBI Taxonomy" id="2024903"/>
    <lineage>
        <taxon>Eukaryota</taxon>
        <taxon>Fungi</taxon>
        <taxon>Dikarya</taxon>
        <taxon>Ascomycota</taxon>
        <taxon>Pezizomycotina</taxon>
        <taxon>Dothideomycetes</taxon>
        <taxon>Dothideomycetidae</taxon>
        <taxon>Dothideales</taxon>
        <taxon>Zalariaceae</taxon>
        <taxon>Zalaria</taxon>
    </lineage>
</organism>
<gene>
    <name evidence="1" type="ORF">M8818_005895</name>
</gene>
<name>A0ACC3S8K9_9PEZI</name>
<proteinExistence type="predicted"/>
<evidence type="ECO:0000313" key="1">
    <source>
        <dbReference type="EMBL" id="KAK8201384.1"/>
    </source>
</evidence>
<accession>A0ACC3S8K9</accession>
<sequence length="176" mass="19802">MLPAWQYQVPGEICDHTTVDESCVAIASPKILQSAAKKHPDIDAKGSICCCAQWSTFPTTSRWTVVESGASGYTGWRRWLGSRVKLTSLWTFLRVALAAYGRLPLTATRLYRLGRSEPRMSRIEFNIMHNQLDPDLITWLSTIPHSYSYPTIISSLALESTIRLYLVDNSINVHSV</sequence>
<evidence type="ECO:0000313" key="2">
    <source>
        <dbReference type="Proteomes" id="UP001320706"/>
    </source>
</evidence>
<reference evidence="1" key="1">
    <citation type="submission" date="2024-02" db="EMBL/GenBank/DDBJ databases">
        <title>Metagenome Assembled Genome of Zalaria obscura JY119.</title>
        <authorList>
            <person name="Vighnesh L."/>
            <person name="Jagadeeshwari U."/>
            <person name="Venkata Ramana C."/>
            <person name="Sasikala C."/>
        </authorList>
    </citation>
    <scope>NUCLEOTIDE SEQUENCE</scope>
    <source>
        <strain evidence="1">JY119</strain>
    </source>
</reference>
<comment type="caution">
    <text evidence="1">The sequence shown here is derived from an EMBL/GenBank/DDBJ whole genome shotgun (WGS) entry which is preliminary data.</text>
</comment>
<keyword evidence="2" id="KW-1185">Reference proteome</keyword>